<dbReference type="SUPFAM" id="SSF116768">
    <property type="entry name" value="DNA-binding domain of EIN3-like"/>
    <property type="match status" value="1"/>
</dbReference>
<feature type="compositionally biased region" description="Pro residues" evidence="1">
    <location>
        <begin position="308"/>
        <end position="328"/>
    </location>
</feature>
<feature type="region of interest" description="Disordered" evidence="1">
    <location>
        <begin position="202"/>
        <end position="329"/>
    </location>
</feature>
<dbReference type="InterPro" id="IPR021264">
    <property type="entry name" value="AFUB_079030/YDR124W-like"/>
</dbReference>
<dbReference type="InterPro" id="IPR047092">
    <property type="entry name" value="AFUB_07903/YDR124W-like_hel"/>
</dbReference>
<dbReference type="GO" id="GO:0003700">
    <property type="term" value="F:DNA-binding transcription factor activity"/>
    <property type="evidence" value="ECO:0007669"/>
    <property type="project" value="InterPro"/>
</dbReference>
<accession>A0A060TA20</accession>
<dbReference type="Pfam" id="PF11001">
    <property type="entry name" value="AFUB_07903_YDR124W_hel"/>
    <property type="match status" value="1"/>
</dbReference>
<dbReference type="PANTHER" id="PTHR36102:SF1">
    <property type="entry name" value="YDR124W-LIKE HELICAL BUNDLE DOMAIN-CONTAINING PROTEIN"/>
    <property type="match status" value="1"/>
</dbReference>
<proteinExistence type="predicted"/>
<reference evidence="3" key="1">
    <citation type="submission" date="2014-02" db="EMBL/GenBank/DDBJ databases">
        <authorList>
            <person name="Genoscope - CEA"/>
        </authorList>
    </citation>
    <scope>NUCLEOTIDE SEQUENCE</scope>
    <source>
        <strain evidence="3">LS3</strain>
    </source>
</reference>
<gene>
    <name evidence="3" type="ORF">GNLVRS02_ARAD1D19844g</name>
</gene>
<dbReference type="PANTHER" id="PTHR36102">
    <property type="entry name" value="CHROMOSOME 10, WHOLE GENOME SHOTGUN SEQUENCE"/>
    <property type="match status" value="1"/>
</dbReference>
<dbReference type="AlphaFoldDB" id="A0A060TA20"/>
<feature type="compositionally biased region" description="Low complexity" evidence="1">
    <location>
        <begin position="284"/>
        <end position="305"/>
    </location>
</feature>
<organism evidence="3">
    <name type="scientific">Blastobotrys adeninivorans</name>
    <name type="common">Yeast</name>
    <name type="synonym">Arxula adeninivorans</name>
    <dbReference type="NCBI Taxonomy" id="409370"/>
    <lineage>
        <taxon>Eukaryota</taxon>
        <taxon>Fungi</taxon>
        <taxon>Dikarya</taxon>
        <taxon>Ascomycota</taxon>
        <taxon>Saccharomycotina</taxon>
        <taxon>Dipodascomycetes</taxon>
        <taxon>Dipodascales</taxon>
        <taxon>Trichomonascaceae</taxon>
        <taxon>Blastobotrys</taxon>
    </lineage>
</organism>
<dbReference type="EMBL" id="HG937694">
    <property type="protein sequence ID" value="CDP37803.1"/>
    <property type="molecule type" value="Genomic_DNA"/>
</dbReference>
<feature type="domain" description="Subtelomeric hrmA-associated cluster protein AFUB-079030/YDR124W-like helical bundle" evidence="2">
    <location>
        <begin position="68"/>
        <end position="181"/>
    </location>
</feature>
<feature type="compositionally biased region" description="Low complexity" evidence="1">
    <location>
        <begin position="228"/>
        <end position="253"/>
    </location>
</feature>
<evidence type="ECO:0000313" key="3">
    <source>
        <dbReference type="EMBL" id="CDP37803.1"/>
    </source>
</evidence>
<dbReference type="GO" id="GO:0005634">
    <property type="term" value="C:nucleus"/>
    <property type="evidence" value="ECO:0007669"/>
    <property type="project" value="InterPro"/>
</dbReference>
<evidence type="ECO:0000256" key="1">
    <source>
        <dbReference type="SAM" id="MobiDB-lite"/>
    </source>
</evidence>
<reference evidence="3" key="2">
    <citation type="submission" date="2014-06" db="EMBL/GenBank/DDBJ databases">
        <title>The complete genome of Blastobotrys (Arxula) adeninivorans LS3 - a yeast of biotechnological interest.</title>
        <authorList>
            <person name="Kunze G."/>
            <person name="Gaillardin C."/>
            <person name="Czernicka M."/>
            <person name="Durrens P."/>
            <person name="Martin T."/>
            <person name="Boer E."/>
            <person name="Gabaldon T."/>
            <person name="Cruz J."/>
            <person name="Talla E."/>
            <person name="Marck C."/>
            <person name="Goffeau A."/>
            <person name="Barbe V."/>
            <person name="Baret P."/>
            <person name="Baronian K."/>
            <person name="Beier S."/>
            <person name="Bleykasten C."/>
            <person name="Bode R."/>
            <person name="Casaregola S."/>
            <person name="Despons L."/>
            <person name="Fairhead C."/>
            <person name="Giersberg M."/>
            <person name="Gierski P."/>
            <person name="Hahnel U."/>
            <person name="Hartmann A."/>
            <person name="Jankowska D."/>
            <person name="Jubin C."/>
            <person name="Jung P."/>
            <person name="Lafontaine I."/>
            <person name="Leh-Louis V."/>
            <person name="Lemaire M."/>
            <person name="Marcet-Houben M."/>
            <person name="Mascher M."/>
            <person name="Morel G."/>
            <person name="Richard G.-F."/>
            <person name="Riechen J."/>
            <person name="Sacerdot C."/>
            <person name="Sarkar A."/>
            <person name="Savel G."/>
            <person name="Schacherer J."/>
            <person name="Sherman D."/>
            <person name="Straub M.-L."/>
            <person name="Stein N."/>
            <person name="Thierry A."/>
            <person name="Trautwein-Schult A."/>
            <person name="Westhof E."/>
            <person name="Worch S."/>
            <person name="Dujon B."/>
            <person name="Souciet J.-L."/>
            <person name="Wincker P."/>
            <person name="Scholz U."/>
            <person name="Neuveglise N."/>
        </authorList>
    </citation>
    <scope>NUCLEOTIDE SEQUENCE</scope>
    <source>
        <strain evidence="3">LS3</strain>
    </source>
</reference>
<dbReference type="InterPro" id="IPR023278">
    <property type="entry name" value="Ethylene_insens-like_DNA-bd"/>
</dbReference>
<protein>
    <submittedName>
        <fullName evidence="3">ARAD1D19844p</fullName>
    </submittedName>
</protein>
<evidence type="ECO:0000259" key="2">
    <source>
        <dbReference type="Pfam" id="PF11001"/>
    </source>
</evidence>
<sequence length="376" mass="41699">MPEEDMKCIHVIVTKQSVNIAYHCALESVVKTLLTRDRLQEKFGSVEIKYIPVAVSTNNSGTMLDLANRGCVDESLSWVLVQIRQQTLKSLAKSWIKAIEPRKQARYPYKNGPRPPWWSLNIDHKEPDHISGDQRIPLLLSLLRIPRVTVDKLQQSLKENSNYRLAGDESKLVNQLFSIVRAERAYWSGSECRHVEYPWKKGARAQDKPKRRQGTKGDLGHTHPAKRPCLSRLSILSPSSKLSPSPSSSSSSLPPVPPSGSPPEFGALESSDSLEPLQSPKQPPSLAGDSSASSPYSSEPSSPIAVAEPPPKPLPRPVSPSPSPPPSPVWIELCREAARLVNEIDDEYQGRDHSLRIDVSEEEWLVGYTGCDPGEY</sequence>
<name>A0A060TA20_BLAAD</name>